<dbReference type="GO" id="GO:0008756">
    <property type="term" value="F:o-succinylbenzoate-CoA ligase activity"/>
    <property type="evidence" value="ECO:0007669"/>
    <property type="project" value="InterPro"/>
</dbReference>
<dbReference type="PANTHER" id="PTHR43201:SF5">
    <property type="entry name" value="MEDIUM-CHAIN ACYL-COA LIGASE ACSF2, MITOCHONDRIAL"/>
    <property type="match status" value="1"/>
</dbReference>
<dbReference type="Gene3D" id="3.40.50.12780">
    <property type="entry name" value="N-terminal domain of ligase-like"/>
    <property type="match status" value="1"/>
</dbReference>
<evidence type="ECO:0000256" key="4">
    <source>
        <dbReference type="ARBA" id="ARBA00022741"/>
    </source>
</evidence>
<evidence type="ECO:0000256" key="2">
    <source>
        <dbReference type="ARBA" id="ARBA00022428"/>
    </source>
</evidence>
<dbReference type="PANTHER" id="PTHR43201">
    <property type="entry name" value="ACYL-COA SYNTHETASE"/>
    <property type="match status" value="1"/>
</dbReference>
<dbReference type="GO" id="GO:0009234">
    <property type="term" value="P:menaquinone biosynthetic process"/>
    <property type="evidence" value="ECO:0007669"/>
    <property type="project" value="UniProtKB-KW"/>
</dbReference>
<evidence type="ECO:0000256" key="6">
    <source>
        <dbReference type="SAM" id="Phobius"/>
    </source>
</evidence>
<comment type="similarity">
    <text evidence="1">Belongs to the ATP-dependent AMP-binding enzyme family.</text>
</comment>
<dbReference type="GO" id="GO:0031956">
    <property type="term" value="F:medium-chain fatty acid-CoA ligase activity"/>
    <property type="evidence" value="ECO:0007669"/>
    <property type="project" value="TreeGrafter"/>
</dbReference>
<comment type="caution">
    <text evidence="8">The sequence shown here is derived from an EMBL/GenBank/DDBJ whole genome shotgun (WGS) entry which is preliminary data.</text>
</comment>
<keyword evidence="6" id="KW-0812">Transmembrane</keyword>
<evidence type="ECO:0000259" key="7">
    <source>
        <dbReference type="Pfam" id="PF00501"/>
    </source>
</evidence>
<evidence type="ECO:0000313" key="9">
    <source>
        <dbReference type="Proteomes" id="UP000245362"/>
    </source>
</evidence>
<dbReference type="GO" id="GO:0006631">
    <property type="term" value="P:fatty acid metabolic process"/>
    <property type="evidence" value="ECO:0007669"/>
    <property type="project" value="TreeGrafter"/>
</dbReference>
<evidence type="ECO:0000256" key="3">
    <source>
        <dbReference type="ARBA" id="ARBA00022598"/>
    </source>
</evidence>
<proteinExistence type="inferred from homology"/>
<keyword evidence="6" id="KW-0472">Membrane</keyword>
<keyword evidence="2" id="KW-0474">Menaquinone biosynthesis</keyword>
<dbReference type="InterPro" id="IPR010192">
    <property type="entry name" value="MenE"/>
</dbReference>
<dbReference type="NCBIfam" id="NF006539">
    <property type="entry name" value="PRK09029.1"/>
    <property type="match status" value="1"/>
</dbReference>
<feature type="domain" description="AMP-dependent synthetase/ligase" evidence="7">
    <location>
        <begin position="10"/>
        <end position="334"/>
    </location>
</feature>
<dbReference type="CDD" id="cd17630">
    <property type="entry name" value="OSB_MenE-like"/>
    <property type="match status" value="1"/>
</dbReference>
<dbReference type="NCBIfam" id="TIGR01923">
    <property type="entry name" value="menE"/>
    <property type="match status" value="1"/>
</dbReference>
<name>A0A2U3BC30_9VIBR</name>
<evidence type="ECO:0000256" key="1">
    <source>
        <dbReference type="ARBA" id="ARBA00006432"/>
    </source>
</evidence>
<keyword evidence="6" id="KW-1133">Transmembrane helix</keyword>
<gene>
    <name evidence="8" type="ORF">DI392_04005</name>
</gene>
<feature type="transmembrane region" description="Helical" evidence="6">
    <location>
        <begin position="67"/>
        <end position="84"/>
    </location>
</feature>
<dbReference type="InterPro" id="IPR000873">
    <property type="entry name" value="AMP-dep_synth/lig_dom"/>
</dbReference>
<dbReference type="Proteomes" id="UP000245362">
    <property type="component" value="Unassembled WGS sequence"/>
</dbReference>
<dbReference type="RefSeq" id="WP_109318622.1">
    <property type="nucleotide sequence ID" value="NZ_QFWT01000002.1"/>
</dbReference>
<dbReference type="InterPro" id="IPR045851">
    <property type="entry name" value="AMP-bd_C_sf"/>
</dbReference>
<dbReference type="SUPFAM" id="SSF56801">
    <property type="entry name" value="Acetyl-CoA synthetase-like"/>
    <property type="match status" value="1"/>
</dbReference>
<dbReference type="OrthoDB" id="9803968at2"/>
<keyword evidence="5" id="KW-0067">ATP-binding</keyword>
<sequence length="478" mass="53011">MDYSLYRLVKKWASDRPEDIALSSVGSSISWAQLDDAVHNMSQCLREQDISRGDVIAAVSKNSVELLLLYLACLNIGALCALLAPQPFTRLEAKLKVLGTDKVWLGKGHGKVLENMTSQQKSVFSSLCSVDLSTSFFRHIDWGEEYQDHPLDLASIVFTSGSTAEPKAVAHSAAQHIASADGLLQKLRFTQTDSWLLSLPMYHVSGLAIVWRWLFTGAKLIIGEGKDLQADLQGATHASLVPTQLQRLLEKGVKLPLTHVLLGGARIPVSLAQEARQQGIETWLGYGMTESASTVTAKQVDGKEGVGDILPNRDLKVDGKYIYIGGKTLASGYYKQGKLTPLTQNGWFNTRDLGDWQDGELKILGREDNLFVSGGENIHCESIERVLNELSDIRYSVVIPVADSEFGARPVAVLACERMPEKLYLENHLAGKLEKYKWPIAYYLMPDELMASEGIKAPRQAVNQWFFDNHRYFSRVKA</sequence>
<dbReference type="Gene3D" id="3.30.300.30">
    <property type="match status" value="1"/>
</dbReference>
<reference evidence="8 9" key="1">
    <citation type="submission" date="2018-05" db="EMBL/GenBank/DDBJ databases">
        <title>Vibrio limimaris sp. nov., isolated from marine sediment.</title>
        <authorList>
            <person name="Li C.-M."/>
        </authorList>
    </citation>
    <scope>NUCLEOTIDE SEQUENCE [LARGE SCALE GENOMIC DNA]</scope>
    <source>
        <strain evidence="8 9">E4404</strain>
    </source>
</reference>
<dbReference type="AlphaFoldDB" id="A0A2U3BC30"/>
<accession>A0A2U3BC30</accession>
<evidence type="ECO:0000256" key="5">
    <source>
        <dbReference type="ARBA" id="ARBA00022840"/>
    </source>
</evidence>
<evidence type="ECO:0000313" key="8">
    <source>
        <dbReference type="EMBL" id="PWI34284.1"/>
    </source>
</evidence>
<keyword evidence="9" id="KW-1185">Reference proteome</keyword>
<protein>
    <submittedName>
        <fullName evidence="8">O-succinylbenzoate--CoA ligase</fullName>
    </submittedName>
</protein>
<dbReference type="GO" id="GO:0005524">
    <property type="term" value="F:ATP binding"/>
    <property type="evidence" value="ECO:0007669"/>
    <property type="project" value="UniProtKB-KW"/>
</dbReference>
<organism evidence="8 9">
    <name type="scientific">Vibrio albus</name>
    <dbReference type="NCBI Taxonomy" id="2200953"/>
    <lineage>
        <taxon>Bacteria</taxon>
        <taxon>Pseudomonadati</taxon>
        <taxon>Pseudomonadota</taxon>
        <taxon>Gammaproteobacteria</taxon>
        <taxon>Vibrionales</taxon>
        <taxon>Vibrionaceae</taxon>
        <taxon>Vibrio</taxon>
    </lineage>
</organism>
<keyword evidence="4" id="KW-0547">Nucleotide-binding</keyword>
<dbReference type="EMBL" id="QFWT01000002">
    <property type="protein sequence ID" value="PWI34284.1"/>
    <property type="molecule type" value="Genomic_DNA"/>
</dbReference>
<keyword evidence="3 8" id="KW-0436">Ligase</keyword>
<dbReference type="InterPro" id="IPR042099">
    <property type="entry name" value="ANL_N_sf"/>
</dbReference>
<dbReference type="Pfam" id="PF00501">
    <property type="entry name" value="AMP-binding"/>
    <property type="match status" value="1"/>
</dbReference>